<dbReference type="STRING" id="1797994.A2227_04550"/>
<sequence length="323" mass="36124">MKKIIFLVAILFFFIVPLHQSSAETGVLVMPQVIDEQAKARDILEYTVKIKNNGSGQADLYALVSDIVEGEPPNFLESGRLDNATSLAKWVRIKRGAIQIPSGGEAEIPLTVEVNLAARPGRYHAIIVFSQGNNTTIARENYLNTNQPRLALNIEVTEDIIEKAQLTKFEANRNVYLKLPAAFTVYLSNLGNRDITPRGSILIYNRKGEEVAELPVNETGATIAPNGSGQYESVWDVQKGFGKYKARIEIEYGEKDRRDLSDTVFFWILPLPLLLIIAGGLFLSAVVLTVILFKKTYRSHHHFQNNNLPMIPEPHGVLDLRKK</sequence>
<keyword evidence="1" id="KW-0812">Transmembrane</keyword>
<dbReference type="Proteomes" id="UP000178367">
    <property type="component" value="Unassembled WGS sequence"/>
</dbReference>
<keyword evidence="1" id="KW-0472">Membrane</keyword>
<feature type="transmembrane region" description="Helical" evidence="1">
    <location>
        <begin position="264"/>
        <end position="293"/>
    </location>
</feature>
<proteinExistence type="predicted"/>
<evidence type="ECO:0000313" key="3">
    <source>
        <dbReference type="Proteomes" id="UP000178367"/>
    </source>
</evidence>
<dbReference type="AlphaFoldDB" id="A0A1F5SDY0"/>
<keyword evidence="1" id="KW-1133">Transmembrane helix</keyword>
<evidence type="ECO:0000313" key="2">
    <source>
        <dbReference type="EMBL" id="OGF24930.1"/>
    </source>
</evidence>
<organism evidence="2 3">
    <name type="scientific">Candidatus Falkowbacteria bacterium RIFOXYA2_FULL_47_19</name>
    <dbReference type="NCBI Taxonomy" id="1797994"/>
    <lineage>
        <taxon>Bacteria</taxon>
        <taxon>Candidatus Falkowiibacteriota</taxon>
    </lineage>
</organism>
<reference evidence="2 3" key="1">
    <citation type="journal article" date="2016" name="Nat. Commun.">
        <title>Thousands of microbial genomes shed light on interconnected biogeochemical processes in an aquifer system.</title>
        <authorList>
            <person name="Anantharaman K."/>
            <person name="Brown C.T."/>
            <person name="Hug L.A."/>
            <person name="Sharon I."/>
            <person name="Castelle C.J."/>
            <person name="Probst A.J."/>
            <person name="Thomas B.C."/>
            <person name="Singh A."/>
            <person name="Wilkins M.J."/>
            <person name="Karaoz U."/>
            <person name="Brodie E.L."/>
            <person name="Williams K.H."/>
            <person name="Hubbard S.S."/>
            <person name="Banfield J.F."/>
        </authorList>
    </citation>
    <scope>NUCLEOTIDE SEQUENCE [LARGE SCALE GENOMIC DNA]</scope>
</reference>
<gene>
    <name evidence="2" type="ORF">A2227_04550</name>
</gene>
<name>A0A1F5SDY0_9BACT</name>
<dbReference type="EMBL" id="MFGB01000025">
    <property type="protein sequence ID" value="OGF24930.1"/>
    <property type="molecule type" value="Genomic_DNA"/>
</dbReference>
<accession>A0A1F5SDY0</accession>
<evidence type="ECO:0000256" key="1">
    <source>
        <dbReference type="SAM" id="Phobius"/>
    </source>
</evidence>
<comment type="caution">
    <text evidence="2">The sequence shown here is derived from an EMBL/GenBank/DDBJ whole genome shotgun (WGS) entry which is preliminary data.</text>
</comment>
<protein>
    <submittedName>
        <fullName evidence="2">Uncharacterized protein</fullName>
    </submittedName>
</protein>